<dbReference type="InterPro" id="IPR003961">
    <property type="entry name" value="FN3_dom"/>
</dbReference>
<feature type="non-terminal residue" evidence="2">
    <location>
        <position position="109"/>
    </location>
</feature>
<accession>A0ABD0PA75</accession>
<dbReference type="Pfam" id="PF00041">
    <property type="entry name" value="fn3"/>
    <property type="match status" value="1"/>
</dbReference>
<dbReference type="PANTHER" id="PTHR46957">
    <property type="entry name" value="CYTOKINE RECEPTOR"/>
    <property type="match status" value="1"/>
</dbReference>
<proteinExistence type="predicted"/>
<feature type="non-terminal residue" evidence="2">
    <location>
        <position position="1"/>
    </location>
</feature>
<evidence type="ECO:0000259" key="1">
    <source>
        <dbReference type="PROSITE" id="PS50853"/>
    </source>
</evidence>
<protein>
    <recommendedName>
        <fullName evidence="1">Fibronectin type-III domain-containing protein</fullName>
    </recommendedName>
</protein>
<dbReference type="InterPro" id="IPR036116">
    <property type="entry name" value="FN3_sf"/>
</dbReference>
<dbReference type="EMBL" id="JAMKFB020000017">
    <property type="protein sequence ID" value="KAL0170181.1"/>
    <property type="molecule type" value="Genomic_DNA"/>
</dbReference>
<evidence type="ECO:0000313" key="3">
    <source>
        <dbReference type="Proteomes" id="UP001529510"/>
    </source>
</evidence>
<dbReference type="AlphaFoldDB" id="A0ABD0PA75"/>
<dbReference type="Proteomes" id="UP001529510">
    <property type="component" value="Unassembled WGS sequence"/>
</dbReference>
<sequence length="109" mass="11625">VTWSAPLIPNGEVERYEIRMPDPRISHTNTSVLNRTLTNLLPFTNYSITVLACSGGGGHVGGCTESPPMLVTTLPTIPEGLPSLSVVAISESFLAISWQLPSRPNGPNI</sequence>
<feature type="domain" description="Fibronectin type-III" evidence="1">
    <location>
        <begin position="1"/>
        <end position="76"/>
    </location>
</feature>
<evidence type="ECO:0000313" key="2">
    <source>
        <dbReference type="EMBL" id="KAL0170181.1"/>
    </source>
</evidence>
<dbReference type="Gene3D" id="2.60.40.10">
    <property type="entry name" value="Immunoglobulins"/>
    <property type="match status" value="1"/>
</dbReference>
<reference evidence="2 3" key="1">
    <citation type="submission" date="2024-05" db="EMBL/GenBank/DDBJ databases">
        <title>Genome sequencing and assembly of Indian major carp, Cirrhinus mrigala (Hamilton, 1822).</title>
        <authorList>
            <person name="Mohindra V."/>
            <person name="Chowdhury L.M."/>
            <person name="Lal K."/>
            <person name="Jena J.K."/>
        </authorList>
    </citation>
    <scope>NUCLEOTIDE SEQUENCE [LARGE SCALE GENOMIC DNA]</scope>
    <source>
        <strain evidence="2">CM1030</strain>
        <tissue evidence="2">Blood</tissue>
    </source>
</reference>
<dbReference type="InterPro" id="IPR013783">
    <property type="entry name" value="Ig-like_fold"/>
</dbReference>
<dbReference type="SUPFAM" id="SSF49265">
    <property type="entry name" value="Fibronectin type III"/>
    <property type="match status" value="1"/>
</dbReference>
<organism evidence="2 3">
    <name type="scientific">Cirrhinus mrigala</name>
    <name type="common">Mrigala</name>
    <dbReference type="NCBI Taxonomy" id="683832"/>
    <lineage>
        <taxon>Eukaryota</taxon>
        <taxon>Metazoa</taxon>
        <taxon>Chordata</taxon>
        <taxon>Craniata</taxon>
        <taxon>Vertebrata</taxon>
        <taxon>Euteleostomi</taxon>
        <taxon>Actinopterygii</taxon>
        <taxon>Neopterygii</taxon>
        <taxon>Teleostei</taxon>
        <taxon>Ostariophysi</taxon>
        <taxon>Cypriniformes</taxon>
        <taxon>Cyprinidae</taxon>
        <taxon>Labeoninae</taxon>
        <taxon>Labeonini</taxon>
        <taxon>Cirrhinus</taxon>
    </lineage>
</organism>
<name>A0ABD0PA75_CIRMR</name>
<gene>
    <name evidence="2" type="ORF">M9458_034777</name>
</gene>
<dbReference type="PANTHER" id="PTHR46957:SF7">
    <property type="entry name" value="USHERIN"/>
    <property type="match status" value="1"/>
</dbReference>
<keyword evidence="3" id="KW-1185">Reference proteome</keyword>
<comment type="caution">
    <text evidence="2">The sequence shown here is derived from an EMBL/GenBank/DDBJ whole genome shotgun (WGS) entry which is preliminary data.</text>
</comment>
<dbReference type="CDD" id="cd00063">
    <property type="entry name" value="FN3"/>
    <property type="match status" value="1"/>
</dbReference>
<dbReference type="InterPro" id="IPR050713">
    <property type="entry name" value="RTP_Phos/Ushers"/>
</dbReference>
<dbReference type="PROSITE" id="PS50853">
    <property type="entry name" value="FN3"/>
    <property type="match status" value="1"/>
</dbReference>